<evidence type="ECO:0000313" key="2">
    <source>
        <dbReference type="EMBL" id="CEJ55684.1"/>
    </source>
</evidence>
<dbReference type="OrthoDB" id="6359816at2759"/>
<dbReference type="Pfam" id="PF00651">
    <property type="entry name" value="BTB"/>
    <property type="match status" value="1"/>
</dbReference>
<evidence type="ECO:0000259" key="1">
    <source>
        <dbReference type="Pfam" id="PF00651"/>
    </source>
</evidence>
<dbReference type="CDD" id="cd18186">
    <property type="entry name" value="BTB_POZ_ZBTB_KLHL-like"/>
    <property type="match status" value="1"/>
</dbReference>
<protein>
    <recommendedName>
        <fullName evidence="1">BTB domain-containing protein</fullName>
    </recommendedName>
</protein>
<organism evidence="2 3">
    <name type="scientific">Penicillium brasilianum</name>
    <dbReference type="NCBI Taxonomy" id="104259"/>
    <lineage>
        <taxon>Eukaryota</taxon>
        <taxon>Fungi</taxon>
        <taxon>Dikarya</taxon>
        <taxon>Ascomycota</taxon>
        <taxon>Pezizomycotina</taxon>
        <taxon>Eurotiomycetes</taxon>
        <taxon>Eurotiomycetidae</taxon>
        <taxon>Eurotiales</taxon>
        <taxon>Aspergillaceae</taxon>
        <taxon>Penicillium</taxon>
    </lineage>
</organism>
<gene>
    <name evidence="2" type="ORF">PMG11_01929</name>
</gene>
<evidence type="ECO:0000313" key="3">
    <source>
        <dbReference type="Proteomes" id="UP000042958"/>
    </source>
</evidence>
<dbReference type="InterPro" id="IPR000210">
    <property type="entry name" value="BTB/POZ_dom"/>
</dbReference>
<dbReference type="InterPro" id="IPR011333">
    <property type="entry name" value="SKP1/BTB/POZ_sf"/>
</dbReference>
<proteinExistence type="predicted"/>
<feature type="domain" description="BTB" evidence="1">
    <location>
        <begin position="22"/>
        <end position="63"/>
    </location>
</feature>
<dbReference type="AlphaFoldDB" id="A0A0F7TFV3"/>
<dbReference type="PANTHER" id="PTHR47843">
    <property type="entry name" value="BTB DOMAIN-CONTAINING PROTEIN-RELATED"/>
    <property type="match status" value="1"/>
</dbReference>
<sequence length="227" mass="25454">MELLRMDGISVQSQGVLEALSRCQKSGEFTDLVLVCEGERINVHKVVVCSQSNVLHAACTGNFKLVSFFYTENYSDKVQAPETDPPFLCSALQLHARVFVLADKYVVNSLLALCVEKYQRRLQSLSDPIEFIESIPEVYALPLTSTKTLKEVAARFARINISNYLREETVQIAYNSVAQSVPEFVKDLLDLYIQAPLLGNCENCGQHVEMLALQGRCRRCRRGTTAI</sequence>
<accession>A0A0F7TFV3</accession>
<dbReference type="Proteomes" id="UP000042958">
    <property type="component" value="Unassembled WGS sequence"/>
</dbReference>
<dbReference type="STRING" id="104259.A0A0F7TFV3"/>
<keyword evidence="3" id="KW-1185">Reference proteome</keyword>
<dbReference type="SUPFAM" id="SSF54695">
    <property type="entry name" value="POZ domain"/>
    <property type="match status" value="1"/>
</dbReference>
<dbReference type="EMBL" id="CDHK01000002">
    <property type="protein sequence ID" value="CEJ55684.1"/>
    <property type="molecule type" value="Genomic_DNA"/>
</dbReference>
<dbReference type="PANTHER" id="PTHR47843:SF5">
    <property type="entry name" value="BTB_POZ DOMAIN PROTEIN"/>
    <property type="match status" value="1"/>
</dbReference>
<reference evidence="3" key="1">
    <citation type="journal article" date="2015" name="Genome Announc.">
        <title>Draft genome sequence of the fungus Penicillium brasilianum MG11.</title>
        <authorList>
            <person name="Horn F."/>
            <person name="Linde J."/>
            <person name="Mattern D.J."/>
            <person name="Walther G."/>
            <person name="Guthke R."/>
            <person name="Brakhage A.A."/>
            <person name="Valiante V."/>
        </authorList>
    </citation>
    <scope>NUCLEOTIDE SEQUENCE [LARGE SCALE GENOMIC DNA]</scope>
    <source>
        <strain evidence="3">MG11</strain>
    </source>
</reference>
<name>A0A0F7TFV3_PENBI</name>
<dbReference type="Gene3D" id="3.30.710.10">
    <property type="entry name" value="Potassium Channel Kv1.1, Chain A"/>
    <property type="match status" value="1"/>
</dbReference>